<evidence type="ECO:0000313" key="2">
    <source>
        <dbReference type="EMBL" id="QSI77076.1"/>
    </source>
</evidence>
<evidence type="ECO:0000256" key="1">
    <source>
        <dbReference type="SAM" id="SignalP"/>
    </source>
</evidence>
<evidence type="ECO:0000313" key="3">
    <source>
        <dbReference type="Proteomes" id="UP000663570"/>
    </source>
</evidence>
<dbReference type="Proteomes" id="UP000663570">
    <property type="component" value="Chromosome"/>
</dbReference>
<evidence type="ECO:0008006" key="4">
    <source>
        <dbReference type="Google" id="ProtNLM"/>
    </source>
</evidence>
<feature type="chain" id="PRO_5046405270" description="DUF3828 domain-containing protein" evidence="1">
    <location>
        <begin position="22"/>
        <end position="214"/>
    </location>
</feature>
<name>A0ABX7M5Q7_9RHOO</name>
<proteinExistence type="predicted"/>
<sequence>MSRIVNSLLVGIGLSTLSAQAAQSLTPEQLEVRDFIKKLYSYDPATFEGGEFDVKTRKPYLLNKAPDNPALSKYLPKENCELIEEFFDRSIIRRTQKKTFVACSAPNLFPHLGSEEISPATRYEDIARPLIETPTVIGNTAKVVVYVRGFKSKEPGQALYDRNIFYLSKTDIGWRITNVLTILGKGSFQTRPCGYESATKLTPEQLKDAPSECE</sequence>
<dbReference type="RefSeq" id="WP_206254625.1">
    <property type="nucleotide sequence ID" value="NZ_CP071060.1"/>
</dbReference>
<feature type="signal peptide" evidence="1">
    <location>
        <begin position="1"/>
        <end position="21"/>
    </location>
</feature>
<keyword evidence="3" id="KW-1185">Reference proteome</keyword>
<dbReference type="EMBL" id="CP071060">
    <property type="protein sequence ID" value="QSI77076.1"/>
    <property type="molecule type" value="Genomic_DNA"/>
</dbReference>
<gene>
    <name evidence="2" type="ORF">JY500_00035</name>
</gene>
<organism evidence="2 3">
    <name type="scientific">Niveibacterium microcysteis</name>
    <dbReference type="NCBI Taxonomy" id="2811415"/>
    <lineage>
        <taxon>Bacteria</taxon>
        <taxon>Pseudomonadati</taxon>
        <taxon>Pseudomonadota</taxon>
        <taxon>Betaproteobacteria</taxon>
        <taxon>Rhodocyclales</taxon>
        <taxon>Rhodocyclaceae</taxon>
        <taxon>Niveibacterium</taxon>
    </lineage>
</organism>
<keyword evidence="1" id="KW-0732">Signal</keyword>
<accession>A0ABX7M5Q7</accession>
<protein>
    <recommendedName>
        <fullName evidence="4">DUF3828 domain-containing protein</fullName>
    </recommendedName>
</protein>
<reference evidence="2 3" key="1">
    <citation type="submission" date="2021-02" db="EMBL/GenBank/DDBJ databases">
        <title>Niveibacterium changnyeongensis HC41.</title>
        <authorList>
            <person name="Kang M."/>
        </authorList>
    </citation>
    <scope>NUCLEOTIDE SEQUENCE [LARGE SCALE GENOMIC DNA]</scope>
    <source>
        <strain evidence="2 3">HC41</strain>
    </source>
</reference>